<dbReference type="AlphaFoldDB" id="A0A9P8TFY3"/>
<evidence type="ECO:0000313" key="4">
    <source>
        <dbReference type="Proteomes" id="UP000788993"/>
    </source>
</evidence>
<keyword evidence="1" id="KW-0659">Purine metabolism</keyword>
<dbReference type="GO" id="GO:0006144">
    <property type="term" value="P:purine nucleobase metabolic process"/>
    <property type="evidence" value="ECO:0007669"/>
    <property type="project" value="UniProtKB-KW"/>
</dbReference>
<protein>
    <recommendedName>
        <fullName evidence="2">Oxo-4-hydroxy-4-carboxy-5-ureidoimidazoline decarboxylase domain-containing protein</fullName>
    </recommendedName>
</protein>
<dbReference type="Gene3D" id="1.10.3330.10">
    <property type="entry name" value="Oxo-4-hydroxy-4-carboxy-5-ureidoimidazoline decarboxylase"/>
    <property type="match status" value="1"/>
</dbReference>
<dbReference type="PANTHER" id="PTHR37987">
    <property type="entry name" value="CHROMOSOME 9, WHOLE GENOME SHOTGUN SEQUENCE"/>
    <property type="match status" value="1"/>
</dbReference>
<dbReference type="InterPro" id="IPR018020">
    <property type="entry name" value="OHCU_decarboxylase"/>
</dbReference>
<gene>
    <name evidence="3" type="ORF">OGATHE_001431</name>
</gene>
<reference evidence="3" key="2">
    <citation type="submission" date="2021-01" db="EMBL/GenBank/DDBJ databases">
        <authorList>
            <person name="Schikora-Tamarit M.A."/>
        </authorList>
    </citation>
    <scope>NUCLEOTIDE SEQUENCE</scope>
    <source>
        <strain evidence="3">NCAIM Y.01608</strain>
    </source>
</reference>
<evidence type="ECO:0000313" key="3">
    <source>
        <dbReference type="EMBL" id="KAH3676941.1"/>
    </source>
</evidence>
<name>A0A9P8TFY3_9ASCO</name>
<dbReference type="SUPFAM" id="SSF158694">
    <property type="entry name" value="UraD-Like"/>
    <property type="match status" value="1"/>
</dbReference>
<reference evidence="3" key="1">
    <citation type="journal article" date="2021" name="Open Biol.">
        <title>Shared evolutionary footprints suggest mitochondrial oxidative damage underlies multiple complex I losses in fungi.</title>
        <authorList>
            <person name="Schikora-Tamarit M.A."/>
            <person name="Marcet-Houben M."/>
            <person name="Nosek J."/>
            <person name="Gabaldon T."/>
        </authorList>
    </citation>
    <scope>NUCLEOTIDE SEQUENCE</scope>
    <source>
        <strain evidence="3">NCAIM Y.01608</strain>
    </source>
</reference>
<feature type="domain" description="Oxo-4-hydroxy-4-carboxy-5-ureidoimidazoline decarboxylase" evidence="2">
    <location>
        <begin position="101"/>
        <end position="265"/>
    </location>
</feature>
<accession>A0A9P8TFY3</accession>
<proteinExistence type="predicted"/>
<dbReference type="Proteomes" id="UP000788993">
    <property type="component" value="Unassembled WGS sequence"/>
</dbReference>
<dbReference type="Pfam" id="PF09349">
    <property type="entry name" value="OHCU_decarbox"/>
    <property type="match status" value="1"/>
</dbReference>
<keyword evidence="4" id="KW-1185">Reference proteome</keyword>
<evidence type="ECO:0000256" key="1">
    <source>
        <dbReference type="ARBA" id="ARBA00022631"/>
    </source>
</evidence>
<evidence type="ECO:0000259" key="2">
    <source>
        <dbReference type="Pfam" id="PF09349"/>
    </source>
</evidence>
<dbReference type="PANTHER" id="PTHR37987:SF1">
    <property type="entry name" value="OXO-4-HYDROXY-4-CARBOXY-5-UREIDOIMIDAZOLINE DECARBOXYLASE DOMAIN-CONTAINING PROTEIN"/>
    <property type="match status" value="1"/>
</dbReference>
<sequence>MLFSLILNDTFGSLTSSSSTITGGSPLMLRVIESITTVLLSPSLTGNNSPESLQEPIPCLTCFEINNIWTNWQIFVDLKVLDVFKLSIMSLPPCHILCQSDPHTQRAVLDALFEPCDTLADILIPTVFGRSFTTYNQLIEACRNQLNKLYLEYVNDRSLKPKIDNIVSAHPRLGPPRDANVKLSSHSSLEQAQLNADPELAQKLVELNDIYEATFQGLRFVVFVNGRSRDEIMKIMKERIARNDMDAEIKEAFDAMCDIALDRAKKNQSKL</sequence>
<comment type="caution">
    <text evidence="3">The sequence shown here is derived from an EMBL/GenBank/DDBJ whole genome shotgun (WGS) entry which is preliminary data.</text>
</comment>
<dbReference type="EMBL" id="JAEUBD010000146">
    <property type="protein sequence ID" value="KAH3676941.1"/>
    <property type="molecule type" value="Genomic_DNA"/>
</dbReference>
<dbReference type="InterPro" id="IPR036778">
    <property type="entry name" value="OHCU_decarboxylase_sf"/>
</dbReference>
<organism evidence="3 4">
    <name type="scientific">Ogataea polymorpha</name>
    <dbReference type="NCBI Taxonomy" id="460523"/>
    <lineage>
        <taxon>Eukaryota</taxon>
        <taxon>Fungi</taxon>
        <taxon>Dikarya</taxon>
        <taxon>Ascomycota</taxon>
        <taxon>Saccharomycotina</taxon>
        <taxon>Pichiomycetes</taxon>
        <taxon>Pichiales</taxon>
        <taxon>Pichiaceae</taxon>
        <taxon>Ogataea</taxon>
    </lineage>
</organism>